<gene>
    <name evidence="2" type="ORF">QNI22_30560</name>
</gene>
<evidence type="ECO:0000313" key="2">
    <source>
        <dbReference type="EMBL" id="MDJ1505045.1"/>
    </source>
</evidence>
<evidence type="ECO:0000313" key="3">
    <source>
        <dbReference type="Proteomes" id="UP001232063"/>
    </source>
</evidence>
<organism evidence="2 3">
    <name type="scientific">Xanthocytophaga agilis</name>
    <dbReference type="NCBI Taxonomy" id="3048010"/>
    <lineage>
        <taxon>Bacteria</taxon>
        <taxon>Pseudomonadati</taxon>
        <taxon>Bacteroidota</taxon>
        <taxon>Cytophagia</taxon>
        <taxon>Cytophagales</taxon>
        <taxon>Rhodocytophagaceae</taxon>
        <taxon>Xanthocytophaga</taxon>
    </lineage>
</organism>
<keyword evidence="1" id="KW-0732">Signal</keyword>
<sequence>MKHLFVIFGLLLGSVAYAQQVPAIILQFQRANEPPAIPEPLIYLIEFVQQKTGDYVACYYMENSKRIQLKKICRIEKSNIDVVAQWLKNSEKSFSLSVLNVTVDEIKQKMKDSSYHLHAPIPDDSLIRTDTFMFCQPYVFTRKISTGGFHFTLKWLTETGVRVHYQFDSNAMGMAAFPLANYLCAYTLLRDRLPSAFPESTFFSKNNLMDILPYYYQTIECEGFYYKEFIQKNTGRTTKENNLRTGWNYADYLEQRKHTH</sequence>
<dbReference type="Proteomes" id="UP001232063">
    <property type="component" value="Unassembled WGS sequence"/>
</dbReference>
<keyword evidence="3" id="KW-1185">Reference proteome</keyword>
<proteinExistence type="predicted"/>
<name>A0AAE3RBB9_9BACT</name>
<protein>
    <recommendedName>
        <fullName evidence="4">DUF4468 domain-containing protein</fullName>
    </recommendedName>
</protein>
<dbReference type="EMBL" id="JASJOU010000014">
    <property type="protein sequence ID" value="MDJ1505045.1"/>
    <property type="molecule type" value="Genomic_DNA"/>
</dbReference>
<feature type="signal peptide" evidence="1">
    <location>
        <begin position="1"/>
        <end position="18"/>
    </location>
</feature>
<dbReference type="RefSeq" id="WP_314516804.1">
    <property type="nucleotide sequence ID" value="NZ_JASJOU010000014.1"/>
</dbReference>
<comment type="caution">
    <text evidence="2">The sequence shown here is derived from an EMBL/GenBank/DDBJ whole genome shotgun (WGS) entry which is preliminary data.</text>
</comment>
<evidence type="ECO:0000256" key="1">
    <source>
        <dbReference type="SAM" id="SignalP"/>
    </source>
</evidence>
<feature type="chain" id="PRO_5042170125" description="DUF4468 domain-containing protein" evidence="1">
    <location>
        <begin position="19"/>
        <end position="260"/>
    </location>
</feature>
<dbReference type="AlphaFoldDB" id="A0AAE3RBB9"/>
<evidence type="ECO:0008006" key="4">
    <source>
        <dbReference type="Google" id="ProtNLM"/>
    </source>
</evidence>
<accession>A0AAE3RBB9</accession>
<reference evidence="2" key="1">
    <citation type="submission" date="2023-05" db="EMBL/GenBank/DDBJ databases">
        <authorList>
            <person name="Zhang X."/>
        </authorList>
    </citation>
    <scope>NUCLEOTIDE SEQUENCE</scope>
    <source>
        <strain evidence="2">BD1B2-1</strain>
    </source>
</reference>